<organism evidence="3 4">
    <name type="scientific">Exophiala aquamarina CBS 119918</name>
    <dbReference type="NCBI Taxonomy" id="1182545"/>
    <lineage>
        <taxon>Eukaryota</taxon>
        <taxon>Fungi</taxon>
        <taxon>Dikarya</taxon>
        <taxon>Ascomycota</taxon>
        <taxon>Pezizomycotina</taxon>
        <taxon>Eurotiomycetes</taxon>
        <taxon>Chaetothyriomycetidae</taxon>
        <taxon>Chaetothyriales</taxon>
        <taxon>Herpotrichiellaceae</taxon>
        <taxon>Exophiala</taxon>
    </lineage>
</organism>
<dbReference type="SUPFAM" id="SSF55418">
    <property type="entry name" value="eIF4e-like"/>
    <property type="match status" value="1"/>
</dbReference>
<dbReference type="VEuPathDB" id="FungiDB:A1O9_00279"/>
<dbReference type="InterPro" id="IPR015034">
    <property type="entry name" value="Bles03"/>
</dbReference>
<dbReference type="Gene3D" id="3.30.760.10">
    <property type="entry name" value="RNA Cap, Translation Initiation Factor Eif4e"/>
    <property type="match status" value="1"/>
</dbReference>
<dbReference type="InterPro" id="IPR023398">
    <property type="entry name" value="TIF_eIF4e-like"/>
</dbReference>
<sequence>MALHQERSMKKEPSSTSATSEELGPIADDLLSEESDFYVSGYNKLADTYNPQKHWEIHGWNAQVNAIKGRKVAKRRARKLEKEETRAKAKTLKLVEQDGHETVRREHGSKQVDTDQMDLDLLLPADEVPKPSEQQKPVNYYEGLPTAKQLSESMNDFLERVPPSTTPRSQGPWIWVANPYPSKGNQPDSGDIGAFKQTGFNLLEEYLARKEEVETKNPGKSPATITRILRPERMKLERAIFVLAKDKHVMDGKWMLFPTPDDVDRVWRIVAQATWGGQLGVAAKVATKSEGQEAPERAAQRLICIYTYDFSDQDDVKRVLLSIRELGLLDNGGDHPGAARPIYYKCDAYTYLDIASGNEFKLKASMYNSRDLLKDG</sequence>
<reference evidence="3 4" key="1">
    <citation type="submission" date="2013-03" db="EMBL/GenBank/DDBJ databases">
        <title>The Genome Sequence of Exophiala aquamarina CBS 119918.</title>
        <authorList>
            <consortium name="The Broad Institute Genomics Platform"/>
            <person name="Cuomo C."/>
            <person name="de Hoog S."/>
            <person name="Gorbushina A."/>
            <person name="Walker B."/>
            <person name="Young S.K."/>
            <person name="Zeng Q."/>
            <person name="Gargeya S."/>
            <person name="Fitzgerald M."/>
            <person name="Haas B."/>
            <person name="Abouelleil A."/>
            <person name="Allen A.W."/>
            <person name="Alvarado L."/>
            <person name="Arachchi H.M."/>
            <person name="Berlin A.M."/>
            <person name="Chapman S.B."/>
            <person name="Gainer-Dewar J."/>
            <person name="Goldberg J."/>
            <person name="Griggs A."/>
            <person name="Gujja S."/>
            <person name="Hansen M."/>
            <person name="Howarth C."/>
            <person name="Imamovic A."/>
            <person name="Ireland A."/>
            <person name="Larimer J."/>
            <person name="McCowan C."/>
            <person name="Murphy C."/>
            <person name="Pearson M."/>
            <person name="Poon T.W."/>
            <person name="Priest M."/>
            <person name="Roberts A."/>
            <person name="Saif S."/>
            <person name="Shea T."/>
            <person name="Sisk P."/>
            <person name="Sykes S."/>
            <person name="Wortman J."/>
            <person name="Nusbaum C."/>
            <person name="Birren B."/>
        </authorList>
    </citation>
    <scope>NUCLEOTIDE SEQUENCE [LARGE SCALE GENOMIC DNA]</scope>
    <source>
        <strain evidence="3 4">CBS 119918</strain>
    </source>
</reference>
<evidence type="ECO:0008006" key="5">
    <source>
        <dbReference type="Google" id="ProtNLM"/>
    </source>
</evidence>
<comment type="similarity">
    <text evidence="1">Belongs to the UPF0696 family.</text>
</comment>
<accession>A0A072PRF4</accession>
<dbReference type="PANTHER" id="PTHR31977">
    <property type="entry name" value="UPF0696 PROTEIN C11ORF68"/>
    <property type="match status" value="1"/>
</dbReference>
<dbReference type="OrthoDB" id="10067381at2759"/>
<evidence type="ECO:0000256" key="2">
    <source>
        <dbReference type="SAM" id="MobiDB-lite"/>
    </source>
</evidence>
<name>A0A072PRF4_9EURO</name>
<dbReference type="PANTHER" id="PTHR31977:SF1">
    <property type="entry name" value="UPF0696 PROTEIN C11ORF68"/>
    <property type="match status" value="1"/>
</dbReference>
<proteinExistence type="inferred from homology"/>
<keyword evidence="4" id="KW-1185">Reference proteome</keyword>
<feature type="region of interest" description="Disordered" evidence="2">
    <location>
        <begin position="1"/>
        <end position="26"/>
    </location>
</feature>
<evidence type="ECO:0000313" key="3">
    <source>
        <dbReference type="EMBL" id="KEF62307.1"/>
    </source>
</evidence>
<gene>
    <name evidence="3" type="ORF">A1O9_00279</name>
</gene>
<feature type="compositionally biased region" description="Basic and acidic residues" evidence="2">
    <location>
        <begin position="1"/>
        <end position="13"/>
    </location>
</feature>
<evidence type="ECO:0000256" key="1">
    <source>
        <dbReference type="ARBA" id="ARBA00010568"/>
    </source>
</evidence>
<dbReference type="AlphaFoldDB" id="A0A072PRF4"/>
<dbReference type="GeneID" id="25275231"/>
<evidence type="ECO:0000313" key="4">
    <source>
        <dbReference type="Proteomes" id="UP000027920"/>
    </source>
</evidence>
<dbReference type="RefSeq" id="XP_013264897.1">
    <property type="nucleotide sequence ID" value="XM_013409443.1"/>
</dbReference>
<dbReference type="Pfam" id="PF08939">
    <property type="entry name" value="Bles03"/>
    <property type="match status" value="1"/>
</dbReference>
<dbReference type="EMBL" id="AMGV01000001">
    <property type="protein sequence ID" value="KEF62307.1"/>
    <property type="molecule type" value="Genomic_DNA"/>
</dbReference>
<dbReference type="Proteomes" id="UP000027920">
    <property type="component" value="Unassembled WGS sequence"/>
</dbReference>
<comment type="caution">
    <text evidence="3">The sequence shown here is derived from an EMBL/GenBank/DDBJ whole genome shotgun (WGS) entry which is preliminary data.</text>
</comment>
<protein>
    <recommendedName>
        <fullName evidence="5">DUF1917 domain-containing protein</fullName>
    </recommendedName>
</protein>
<dbReference type="HOGENOM" id="CLU_051869_0_2_1"/>